<dbReference type="Proteomes" id="UP001283361">
    <property type="component" value="Unassembled WGS sequence"/>
</dbReference>
<evidence type="ECO:0000313" key="1">
    <source>
        <dbReference type="EMBL" id="KAK3790129.1"/>
    </source>
</evidence>
<evidence type="ECO:0000313" key="2">
    <source>
        <dbReference type="Proteomes" id="UP001283361"/>
    </source>
</evidence>
<organism evidence="1 2">
    <name type="scientific">Elysia crispata</name>
    <name type="common">lettuce slug</name>
    <dbReference type="NCBI Taxonomy" id="231223"/>
    <lineage>
        <taxon>Eukaryota</taxon>
        <taxon>Metazoa</taxon>
        <taxon>Spiralia</taxon>
        <taxon>Lophotrochozoa</taxon>
        <taxon>Mollusca</taxon>
        <taxon>Gastropoda</taxon>
        <taxon>Heterobranchia</taxon>
        <taxon>Euthyneura</taxon>
        <taxon>Panpulmonata</taxon>
        <taxon>Sacoglossa</taxon>
        <taxon>Placobranchoidea</taxon>
        <taxon>Plakobranchidae</taxon>
        <taxon>Elysia</taxon>
    </lineage>
</organism>
<comment type="caution">
    <text evidence="1">The sequence shown here is derived from an EMBL/GenBank/DDBJ whole genome shotgun (WGS) entry which is preliminary data.</text>
</comment>
<protein>
    <submittedName>
        <fullName evidence="1">Uncharacterized protein</fullName>
    </submittedName>
</protein>
<proteinExistence type="predicted"/>
<accession>A0AAE1ALX7</accession>
<dbReference type="AlphaFoldDB" id="A0AAE1ALX7"/>
<sequence length="184" mass="20175">MKPGVKRKSTFLLTCSTKPGVTLGRASCCYGLFKRCRARHPETLDISRTGGESHYESHSVCVCTANNGRSHGFMSRTNVGFSVSSEKEIDENMGCTTQNARNSFSIKSKQGGPKGCLICKTDMVAYLPRKEEGENVTINTDFLLVDTLHHAIVGLYCRGKIFSLTDANVKNSTKLLLTRAFDAP</sequence>
<keyword evidence="2" id="KW-1185">Reference proteome</keyword>
<reference evidence="1" key="1">
    <citation type="journal article" date="2023" name="G3 (Bethesda)">
        <title>A reference genome for the long-term kleptoplast-retaining sea slug Elysia crispata morphotype clarki.</title>
        <authorList>
            <person name="Eastman K.E."/>
            <person name="Pendleton A.L."/>
            <person name="Shaikh M.A."/>
            <person name="Suttiyut T."/>
            <person name="Ogas R."/>
            <person name="Tomko P."/>
            <person name="Gavelis G."/>
            <person name="Widhalm J.R."/>
            <person name="Wisecaver J.H."/>
        </authorList>
    </citation>
    <scope>NUCLEOTIDE SEQUENCE</scope>
    <source>
        <strain evidence="1">ECLA1</strain>
    </source>
</reference>
<name>A0AAE1ALX7_9GAST</name>
<gene>
    <name evidence="1" type="ORF">RRG08_057095</name>
</gene>
<dbReference type="EMBL" id="JAWDGP010001574">
    <property type="protein sequence ID" value="KAK3790129.1"/>
    <property type="molecule type" value="Genomic_DNA"/>
</dbReference>